<evidence type="ECO:0000313" key="1">
    <source>
        <dbReference type="EMBL" id="KAJ1605793.1"/>
    </source>
</evidence>
<gene>
    <name evidence="1" type="ORF">OJ253_3013</name>
</gene>
<comment type="caution">
    <text evidence="1">The sequence shown here is derived from an EMBL/GenBank/DDBJ whole genome shotgun (WGS) entry which is preliminary data.</text>
</comment>
<protein>
    <submittedName>
        <fullName evidence="1">Uncharacterized protein</fullName>
    </submittedName>
</protein>
<dbReference type="EMBL" id="JAPCXC010000089">
    <property type="protein sequence ID" value="KAJ1605793.1"/>
    <property type="molecule type" value="Genomic_DNA"/>
</dbReference>
<reference evidence="1" key="1">
    <citation type="submission" date="2022-10" db="EMBL/GenBank/DDBJ databases">
        <title>Adaptive evolution leads to modifications in subtelomeric GC content in a zoonotic Cryptosporidium species.</title>
        <authorList>
            <person name="Li J."/>
            <person name="Feng Y."/>
            <person name="Xiao L."/>
        </authorList>
    </citation>
    <scope>NUCLEOTIDE SEQUENCE</scope>
    <source>
        <strain evidence="1">33844</strain>
    </source>
</reference>
<dbReference type="AlphaFoldDB" id="A0A9D5DHA2"/>
<proteinExistence type="predicted"/>
<dbReference type="Proteomes" id="UP001067231">
    <property type="component" value="Unassembled WGS sequence"/>
</dbReference>
<organism evidence="1">
    <name type="scientific">Cryptosporidium canis</name>
    <dbReference type="NCBI Taxonomy" id="195482"/>
    <lineage>
        <taxon>Eukaryota</taxon>
        <taxon>Sar</taxon>
        <taxon>Alveolata</taxon>
        <taxon>Apicomplexa</taxon>
        <taxon>Conoidasida</taxon>
        <taxon>Coccidia</taxon>
        <taxon>Eucoccidiorida</taxon>
        <taxon>Eimeriorina</taxon>
        <taxon>Cryptosporidiidae</taxon>
        <taxon>Cryptosporidium</taxon>
    </lineage>
</organism>
<name>A0A9D5DHA2_9CRYT</name>
<accession>A0A9D5DHA2</accession>
<sequence>MSGSLRRAEGSLEDYPGLNSIELSTPLASHRGIECEIGQKGPSLSKKNEIGSGNWLNSHSLVPSPGSSEFKYSIIRGRNNIGSYYDMHGQLSGFSESKNNSSASGKFSDSIKFVEEGVPDFTDSGRFLGVYQDCWSDNSLKFERNRLDIEEGAYFDEEEQGLEWLNEKLKSMFSESNKPTEVKGLEKEIISASSR</sequence>
<dbReference type="OrthoDB" id="10443212at2759"/>